<dbReference type="EMBL" id="SDLP01000001">
    <property type="protein sequence ID" value="TDL11899.1"/>
    <property type="molecule type" value="Genomic_DNA"/>
</dbReference>
<organism evidence="3 6">
    <name type="scientific">Mycolicibacterium obuense</name>
    <dbReference type="NCBI Taxonomy" id="1807"/>
    <lineage>
        <taxon>Bacteria</taxon>
        <taxon>Bacillati</taxon>
        <taxon>Actinomycetota</taxon>
        <taxon>Actinomycetes</taxon>
        <taxon>Mycobacteriales</taxon>
        <taxon>Mycobacteriaceae</taxon>
        <taxon>Mycolicibacterium</taxon>
    </lineage>
</organism>
<evidence type="ECO:0000256" key="1">
    <source>
        <dbReference type="SAM" id="Phobius"/>
    </source>
</evidence>
<feature type="transmembrane region" description="Helical" evidence="1">
    <location>
        <begin position="46"/>
        <end position="68"/>
    </location>
</feature>
<evidence type="ECO:0000313" key="2">
    <source>
        <dbReference type="EMBL" id="KKF00738.1"/>
    </source>
</evidence>
<dbReference type="AlphaFoldDB" id="A0A0J6VIT8"/>
<feature type="transmembrane region" description="Helical" evidence="1">
    <location>
        <begin position="7"/>
        <end position="40"/>
    </location>
</feature>
<keyword evidence="1" id="KW-0472">Membrane</keyword>
<reference evidence="4 7" key="3">
    <citation type="submission" date="2019-01" db="EMBL/GenBank/DDBJ databases">
        <title>High-quality-draft genome sequences of five non-tuberculosis mycobacteriaceae isolated from a nosocomial environment.</title>
        <authorList>
            <person name="Tiago I."/>
            <person name="Alarico S."/>
            <person name="Pereira S.G."/>
            <person name="Coelho C."/>
            <person name="Maranha A."/>
            <person name="Empadinhas N."/>
        </authorList>
    </citation>
    <scope>NUCLEOTIDE SEQUENCE [LARGE SCALE GENOMIC DNA]</scope>
    <source>
        <strain evidence="4 7">22DIII</strain>
    </source>
</reference>
<protein>
    <submittedName>
        <fullName evidence="4">DUF456 domain-containing protein</fullName>
    </submittedName>
    <submittedName>
        <fullName evidence="2">Membrane protein</fullName>
    </submittedName>
</protein>
<dbReference type="EMBL" id="JYNU01000057">
    <property type="protein sequence ID" value="KMO69388.1"/>
    <property type="molecule type" value="Genomic_DNA"/>
</dbReference>
<sequence>MSAAGIVLVGLVIAVGLVGILVPILPGGILVIAAIGVWAFVEGGAVAWVTFGIAAACFAAAAVVKYVWPARRMRDAQVRTSVLVVGALAGIVGFFVIPVVGLVIGFVGGVFGAELVSRGDLRRAWASTVHAVKGVALSVGVELTGALLATVAWAVGVYLTV</sequence>
<keyword evidence="5" id="KW-1185">Reference proteome</keyword>
<proteinExistence type="predicted"/>
<dbReference type="Proteomes" id="UP000034150">
    <property type="component" value="Unassembled WGS sequence"/>
</dbReference>
<dbReference type="RefSeq" id="WP_046364284.1">
    <property type="nucleotide sequence ID" value="NZ_CALTXN010000013.1"/>
</dbReference>
<feature type="transmembrane region" description="Helical" evidence="1">
    <location>
        <begin position="131"/>
        <end position="159"/>
    </location>
</feature>
<dbReference type="EMBL" id="LAUZ02000055">
    <property type="protein sequence ID" value="KKF00738.1"/>
    <property type="molecule type" value="Genomic_DNA"/>
</dbReference>
<dbReference type="Pfam" id="PF04306">
    <property type="entry name" value="DUF456"/>
    <property type="match status" value="1"/>
</dbReference>
<comment type="caution">
    <text evidence="3">The sequence shown here is derived from an EMBL/GenBank/DDBJ whole genome shotgun (WGS) entry which is preliminary data.</text>
</comment>
<evidence type="ECO:0000313" key="4">
    <source>
        <dbReference type="EMBL" id="TDL11899.1"/>
    </source>
</evidence>
<dbReference type="PATRIC" id="fig|1807.13.peg.4191"/>
<accession>A0A0J6VIT8</accession>
<dbReference type="InterPro" id="IPR007403">
    <property type="entry name" value="DUF456"/>
</dbReference>
<dbReference type="STRING" id="1807.MOBUDSM44075_04814"/>
<feature type="transmembrane region" description="Helical" evidence="1">
    <location>
        <begin position="80"/>
        <end position="111"/>
    </location>
</feature>
<keyword evidence="1" id="KW-0812">Transmembrane</keyword>
<evidence type="ECO:0000313" key="6">
    <source>
        <dbReference type="Proteomes" id="UP000036313"/>
    </source>
</evidence>
<keyword evidence="1" id="KW-1133">Transmembrane helix</keyword>
<evidence type="ECO:0000313" key="3">
    <source>
        <dbReference type="EMBL" id="KMO69388.1"/>
    </source>
</evidence>
<evidence type="ECO:0000313" key="7">
    <source>
        <dbReference type="Proteomes" id="UP000294952"/>
    </source>
</evidence>
<evidence type="ECO:0000313" key="5">
    <source>
        <dbReference type="Proteomes" id="UP000034150"/>
    </source>
</evidence>
<reference evidence="3 6" key="1">
    <citation type="journal article" date="2015" name="Genome Biol. Evol.">
        <title>Characterization of Three Mycobacterium spp. with Potential Use in Bioremediation by Genome Sequencing and Comparative Genomics.</title>
        <authorList>
            <person name="Das S."/>
            <person name="Pettersson B.M."/>
            <person name="Behra P.R."/>
            <person name="Ramesh M."/>
            <person name="Dasgupta S."/>
            <person name="Bhattacharya A."/>
            <person name="Kirsebom L.A."/>
        </authorList>
    </citation>
    <scope>NUCLEOTIDE SEQUENCE [LARGE SCALE GENOMIC DNA]</scope>
    <source>
        <strain evidence="3 6">DSM 44075</strain>
    </source>
</reference>
<dbReference type="OrthoDB" id="3577600at2"/>
<reference evidence="2 5" key="2">
    <citation type="submission" date="2015-04" db="EMBL/GenBank/DDBJ databases">
        <title>Genome sequence of Mycobacterium obuense UC1.</title>
        <authorList>
            <person name="Greninger A.L."/>
            <person name="Cunningham G."/>
            <person name="Chiu C.Y."/>
            <person name="Miller S."/>
        </authorList>
    </citation>
    <scope>NUCLEOTIDE SEQUENCE [LARGE SCALE GENOMIC DNA]</scope>
    <source>
        <strain evidence="2 5">UC1</strain>
    </source>
</reference>
<dbReference type="Proteomes" id="UP000036313">
    <property type="component" value="Unassembled WGS sequence"/>
</dbReference>
<dbReference type="Proteomes" id="UP000294952">
    <property type="component" value="Unassembled WGS sequence"/>
</dbReference>
<gene>
    <name evidence="4" type="ORF">EUA04_02660</name>
    <name evidence="3" type="ORF">MOBUDSM44075_04814</name>
    <name evidence="2" type="ORF">WN67_17310</name>
</gene>
<name>A0A0J6VIT8_9MYCO</name>